<evidence type="ECO:0000259" key="5">
    <source>
        <dbReference type="SMART" id="SM00864"/>
    </source>
</evidence>
<dbReference type="GO" id="GO:0003924">
    <property type="term" value="F:GTPase activity"/>
    <property type="evidence" value="ECO:0007669"/>
    <property type="project" value="InterPro"/>
</dbReference>
<dbReference type="GO" id="GO:0048285">
    <property type="term" value="P:organelle fission"/>
    <property type="evidence" value="ECO:0007669"/>
    <property type="project" value="TreeGrafter"/>
</dbReference>
<dbReference type="Pfam" id="PF12327">
    <property type="entry name" value="FtsZ_C"/>
    <property type="match status" value="1"/>
</dbReference>
<dbReference type="InterPro" id="IPR024757">
    <property type="entry name" value="FtsZ_C"/>
</dbReference>
<dbReference type="InterPro" id="IPR003008">
    <property type="entry name" value="Tubulin_FtsZ_GTPase"/>
</dbReference>
<feature type="compositionally biased region" description="Low complexity" evidence="4">
    <location>
        <begin position="553"/>
        <end position="567"/>
    </location>
</feature>
<feature type="compositionally biased region" description="Polar residues" evidence="4">
    <location>
        <begin position="530"/>
        <end position="546"/>
    </location>
</feature>
<dbReference type="PANTHER" id="PTHR30314">
    <property type="entry name" value="CELL DIVISION PROTEIN FTSZ-RELATED"/>
    <property type="match status" value="1"/>
</dbReference>
<feature type="region of interest" description="Disordered" evidence="4">
    <location>
        <begin position="487"/>
        <end position="581"/>
    </location>
</feature>
<keyword evidence="2" id="KW-0547">Nucleotide-binding</keyword>
<dbReference type="GO" id="GO:0051301">
    <property type="term" value="P:cell division"/>
    <property type="evidence" value="ECO:0007669"/>
    <property type="project" value="TreeGrafter"/>
</dbReference>
<accession>A0A388LXH9</accession>
<dbReference type="PANTHER" id="PTHR30314:SF31">
    <property type="entry name" value="TUBULIN_FTSZ DOMAIN CONTAINING PROTEIN"/>
    <property type="match status" value="1"/>
</dbReference>
<reference evidence="7 8" key="1">
    <citation type="journal article" date="2018" name="Cell">
        <title>The Chara Genome: Secondary Complexity and Implications for Plant Terrestrialization.</title>
        <authorList>
            <person name="Nishiyama T."/>
            <person name="Sakayama H."/>
            <person name="Vries J.D."/>
            <person name="Buschmann H."/>
            <person name="Saint-Marcoux D."/>
            <person name="Ullrich K.K."/>
            <person name="Haas F.B."/>
            <person name="Vanderstraeten L."/>
            <person name="Becker D."/>
            <person name="Lang D."/>
            <person name="Vosolsobe S."/>
            <person name="Rombauts S."/>
            <person name="Wilhelmsson P.K.I."/>
            <person name="Janitza P."/>
            <person name="Kern R."/>
            <person name="Heyl A."/>
            <person name="Rumpler F."/>
            <person name="Villalobos L.I.A.C."/>
            <person name="Clay J.M."/>
            <person name="Skokan R."/>
            <person name="Toyoda A."/>
            <person name="Suzuki Y."/>
            <person name="Kagoshima H."/>
            <person name="Schijlen E."/>
            <person name="Tajeshwar N."/>
            <person name="Catarino B."/>
            <person name="Hetherington A.J."/>
            <person name="Saltykova A."/>
            <person name="Bonnot C."/>
            <person name="Breuninger H."/>
            <person name="Symeonidi A."/>
            <person name="Radhakrishnan G.V."/>
            <person name="Van Nieuwerburgh F."/>
            <person name="Deforce D."/>
            <person name="Chang C."/>
            <person name="Karol K.G."/>
            <person name="Hedrich R."/>
            <person name="Ulvskov P."/>
            <person name="Glockner G."/>
            <person name="Delwiche C.F."/>
            <person name="Petrasek J."/>
            <person name="Van de Peer Y."/>
            <person name="Friml J."/>
            <person name="Beilby M."/>
            <person name="Dolan L."/>
            <person name="Kohara Y."/>
            <person name="Sugano S."/>
            <person name="Fujiyama A."/>
            <person name="Delaux P.-M."/>
            <person name="Quint M."/>
            <person name="TheiBen G."/>
            <person name="Hagemann M."/>
            <person name="Harholt J."/>
            <person name="Dunand C."/>
            <person name="Zachgo S."/>
            <person name="Langdale J."/>
            <person name="Maumus F."/>
            <person name="Straeten D.V.D."/>
            <person name="Gould S.B."/>
            <person name="Rensing S.A."/>
        </authorList>
    </citation>
    <scope>NUCLEOTIDE SEQUENCE [LARGE SCALE GENOMIC DNA]</scope>
    <source>
        <strain evidence="7 8">S276</strain>
    </source>
</reference>
<dbReference type="Gene3D" id="3.30.1330.20">
    <property type="entry name" value="Tubulin/FtsZ, C-terminal domain"/>
    <property type="match status" value="1"/>
</dbReference>
<dbReference type="GO" id="GO:0032153">
    <property type="term" value="C:cell division site"/>
    <property type="evidence" value="ECO:0007669"/>
    <property type="project" value="TreeGrafter"/>
</dbReference>
<comment type="caution">
    <text evidence="7">The sequence shown here is derived from an EMBL/GenBank/DDBJ whole genome shotgun (WGS) entry which is preliminary data.</text>
</comment>
<dbReference type="SMART" id="SM00865">
    <property type="entry name" value="Tubulin_C"/>
    <property type="match status" value="1"/>
</dbReference>
<dbReference type="InterPro" id="IPR037103">
    <property type="entry name" value="Tubulin/FtsZ-like_C"/>
</dbReference>
<evidence type="ECO:0008006" key="9">
    <source>
        <dbReference type="Google" id="ProtNLM"/>
    </source>
</evidence>
<organism evidence="7 8">
    <name type="scientific">Chara braunii</name>
    <name type="common">Braun's stonewort</name>
    <dbReference type="NCBI Taxonomy" id="69332"/>
    <lineage>
        <taxon>Eukaryota</taxon>
        <taxon>Viridiplantae</taxon>
        <taxon>Streptophyta</taxon>
        <taxon>Charophyceae</taxon>
        <taxon>Charales</taxon>
        <taxon>Characeae</taxon>
        <taxon>Chara</taxon>
    </lineage>
</organism>
<dbReference type="InterPro" id="IPR045061">
    <property type="entry name" value="FtsZ/CetZ"/>
</dbReference>
<evidence type="ECO:0000256" key="3">
    <source>
        <dbReference type="ARBA" id="ARBA00023134"/>
    </source>
</evidence>
<dbReference type="GO" id="GO:0005525">
    <property type="term" value="F:GTP binding"/>
    <property type="evidence" value="ECO:0007669"/>
    <property type="project" value="UniProtKB-KW"/>
</dbReference>
<dbReference type="SMART" id="SM00864">
    <property type="entry name" value="Tubulin"/>
    <property type="match status" value="1"/>
</dbReference>
<evidence type="ECO:0000256" key="4">
    <source>
        <dbReference type="SAM" id="MobiDB-lite"/>
    </source>
</evidence>
<dbReference type="Proteomes" id="UP000265515">
    <property type="component" value="Unassembled WGS sequence"/>
</dbReference>
<dbReference type="InterPro" id="IPR000158">
    <property type="entry name" value="Cell_div_FtsZ"/>
</dbReference>
<evidence type="ECO:0000313" key="8">
    <source>
        <dbReference type="Proteomes" id="UP000265515"/>
    </source>
</evidence>
<dbReference type="Pfam" id="PF00091">
    <property type="entry name" value="Tubulin"/>
    <property type="match status" value="1"/>
</dbReference>
<dbReference type="CDD" id="cd02201">
    <property type="entry name" value="FtsZ_type1"/>
    <property type="match status" value="1"/>
</dbReference>
<dbReference type="SUPFAM" id="SSF55307">
    <property type="entry name" value="Tubulin C-terminal domain-like"/>
    <property type="match status" value="1"/>
</dbReference>
<evidence type="ECO:0000313" key="7">
    <source>
        <dbReference type="EMBL" id="GBG87030.1"/>
    </source>
</evidence>
<sequence>MVGGGVGWRLVSSGGAIAGSSRSNRGLESGVFVFSGANTSTAMSMTSMAMGMMTATNTNEYPDLGGWGRGSCLLRKRQMRRAAKKAGSNKMMYQSAVFANASGGKEGGEEVGMGGGVAGVSGQGNGNRDKAGHQGNADVAAGQTVNQQQQQQQLQPTMMTSPPAEHDVAYMDGTTGMPTIEKIQFLSGIAKPDGEEGPLPGGMEDQAPSNGLTTVSLPSLPGMEGLLDVSTGTGSDGTAVIKVVGVGGAGCNVVNDMVKKGDINDENLYVMNTDLQALRESSLPRSRRILLGGGRRIGFSMRGSTQLGQKLAEASEKEIVNALEGADVVFITAGMGGGTGGPAAPVVAGIAKSMGALTGVKGITDMITMPGLVNVDFTALKELLADSGHALLGIGTAEGQDRARTAAKAAVSSPLLQKSLQDAKAVVYSVTGDSSMSLYEVTAVSEVIYNVVDDANAHVVFAANTDESMNGQVQVVVIAAGLSQVTEPSEAAIKPPGTSAPSPQKTRQRDQPQQQQNLAGKTGAALPDSDVSSQNSFRNLVVSTPQKDFGSPREGQQQQRPQLPLHHGQWRQHAQCDGSSS</sequence>
<dbReference type="OrthoDB" id="70257at2759"/>
<proteinExistence type="inferred from homology"/>
<dbReference type="SUPFAM" id="SSF52490">
    <property type="entry name" value="Tubulin nucleotide-binding domain-like"/>
    <property type="match status" value="1"/>
</dbReference>
<name>A0A388LXH9_CHABU</name>
<comment type="similarity">
    <text evidence="1">Belongs to the FtsZ family.</text>
</comment>
<dbReference type="Gramene" id="GBG87030">
    <property type="protein sequence ID" value="GBG87030"/>
    <property type="gene ID" value="CBR_g44487"/>
</dbReference>
<dbReference type="STRING" id="69332.A0A388LXH9"/>
<feature type="domain" description="Tubulin/FtsZ GTPase" evidence="5">
    <location>
        <begin position="240"/>
        <end position="441"/>
    </location>
</feature>
<protein>
    <recommendedName>
        <fullName evidence="9">Tubulin/FtsZ GTPase domain-containing protein</fullName>
    </recommendedName>
</protein>
<dbReference type="Gene3D" id="3.40.50.1440">
    <property type="entry name" value="Tubulin/FtsZ, GTPase domain"/>
    <property type="match status" value="1"/>
</dbReference>
<dbReference type="GO" id="GO:0005737">
    <property type="term" value="C:cytoplasm"/>
    <property type="evidence" value="ECO:0007669"/>
    <property type="project" value="TreeGrafter"/>
</dbReference>
<dbReference type="InterPro" id="IPR018316">
    <property type="entry name" value="Tubulin/FtsZ_2-layer-sand-dom"/>
</dbReference>
<keyword evidence="3" id="KW-0342">GTP-binding</keyword>
<evidence type="ECO:0000259" key="6">
    <source>
        <dbReference type="SMART" id="SM00865"/>
    </source>
</evidence>
<evidence type="ECO:0000256" key="1">
    <source>
        <dbReference type="ARBA" id="ARBA00009690"/>
    </source>
</evidence>
<dbReference type="InterPro" id="IPR008280">
    <property type="entry name" value="Tub_FtsZ_C"/>
</dbReference>
<feature type="domain" description="Tubulin/FtsZ 2-layer sandwich" evidence="6">
    <location>
        <begin position="373"/>
        <end position="491"/>
    </location>
</feature>
<keyword evidence="8" id="KW-1185">Reference proteome</keyword>
<dbReference type="EMBL" id="BFEA01000591">
    <property type="protein sequence ID" value="GBG87030.1"/>
    <property type="molecule type" value="Genomic_DNA"/>
</dbReference>
<evidence type="ECO:0000256" key="2">
    <source>
        <dbReference type="ARBA" id="ARBA00022741"/>
    </source>
</evidence>
<dbReference type="InterPro" id="IPR036525">
    <property type="entry name" value="Tubulin/FtsZ_GTPase_sf"/>
</dbReference>
<gene>
    <name evidence="7" type="ORF">CBR_g44487</name>
</gene>
<dbReference type="AlphaFoldDB" id="A0A388LXH9"/>